<feature type="transmembrane region" description="Helical" evidence="2">
    <location>
        <begin position="422"/>
        <end position="441"/>
    </location>
</feature>
<organism evidence="3 4">
    <name type="scientific">Pedococcus cremeus</name>
    <dbReference type="NCBI Taxonomy" id="587636"/>
    <lineage>
        <taxon>Bacteria</taxon>
        <taxon>Bacillati</taxon>
        <taxon>Actinomycetota</taxon>
        <taxon>Actinomycetes</taxon>
        <taxon>Micrococcales</taxon>
        <taxon>Intrasporangiaceae</taxon>
        <taxon>Pedococcus</taxon>
    </lineage>
</organism>
<feature type="compositionally biased region" description="Basic and acidic residues" evidence="1">
    <location>
        <begin position="451"/>
        <end position="466"/>
    </location>
</feature>
<feature type="region of interest" description="Disordered" evidence="1">
    <location>
        <begin position="1"/>
        <end position="21"/>
    </location>
</feature>
<evidence type="ECO:0000256" key="1">
    <source>
        <dbReference type="SAM" id="MobiDB-lite"/>
    </source>
</evidence>
<protein>
    <recommendedName>
        <fullName evidence="5">Integral membrane protein</fullName>
    </recommendedName>
</protein>
<evidence type="ECO:0000256" key="2">
    <source>
        <dbReference type="SAM" id="Phobius"/>
    </source>
</evidence>
<feature type="transmembrane region" description="Helical" evidence="2">
    <location>
        <begin position="259"/>
        <end position="278"/>
    </location>
</feature>
<reference evidence="4" key="1">
    <citation type="submission" date="2016-10" db="EMBL/GenBank/DDBJ databases">
        <authorList>
            <person name="Varghese N."/>
            <person name="Submissions S."/>
        </authorList>
    </citation>
    <scope>NUCLEOTIDE SEQUENCE [LARGE SCALE GENOMIC DNA]</scope>
    <source>
        <strain evidence="4">CGMCC 1.6963</strain>
    </source>
</reference>
<feature type="transmembrane region" description="Helical" evidence="2">
    <location>
        <begin position="290"/>
        <end position="310"/>
    </location>
</feature>
<dbReference type="OrthoDB" id="4350291at2"/>
<feature type="transmembrane region" description="Helical" evidence="2">
    <location>
        <begin position="338"/>
        <end position="356"/>
    </location>
</feature>
<feature type="compositionally biased region" description="Polar residues" evidence="1">
    <location>
        <begin position="8"/>
        <end position="17"/>
    </location>
</feature>
<keyword evidence="2" id="KW-0812">Transmembrane</keyword>
<dbReference type="Proteomes" id="UP000199019">
    <property type="component" value="Unassembled WGS sequence"/>
</dbReference>
<feature type="transmembrane region" description="Helical" evidence="2">
    <location>
        <begin position="52"/>
        <end position="77"/>
    </location>
</feature>
<evidence type="ECO:0000313" key="3">
    <source>
        <dbReference type="EMBL" id="SES44895.1"/>
    </source>
</evidence>
<keyword evidence="4" id="KW-1185">Reference proteome</keyword>
<gene>
    <name evidence="3" type="ORF">SAMN05216199_3714</name>
</gene>
<keyword evidence="2" id="KW-0472">Membrane</keyword>
<dbReference type="EMBL" id="FOHB01000008">
    <property type="protein sequence ID" value="SES44895.1"/>
    <property type="molecule type" value="Genomic_DNA"/>
</dbReference>
<feature type="compositionally biased region" description="Basic and acidic residues" evidence="1">
    <location>
        <begin position="29"/>
        <end position="38"/>
    </location>
</feature>
<name>A0A1H9XFJ7_9MICO</name>
<dbReference type="AlphaFoldDB" id="A0A1H9XFJ7"/>
<evidence type="ECO:0008006" key="5">
    <source>
        <dbReference type="Google" id="ProtNLM"/>
    </source>
</evidence>
<proteinExistence type="predicted"/>
<feature type="region of interest" description="Disordered" evidence="1">
    <location>
        <begin position="445"/>
        <end position="466"/>
    </location>
</feature>
<dbReference type="STRING" id="587636.SAMN05216199_3714"/>
<keyword evidence="2" id="KW-1133">Transmembrane helix</keyword>
<accession>A0A1H9XFJ7</accession>
<dbReference type="RefSeq" id="WP_091761533.1">
    <property type="nucleotide sequence ID" value="NZ_FOHB01000008.1"/>
</dbReference>
<evidence type="ECO:0000313" key="4">
    <source>
        <dbReference type="Proteomes" id="UP000199019"/>
    </source>
</evidence>
<feature type="region of interest" description="Disordered" evidence="1">
    <location>
        <begin position="29"/>
        <end position="48"/>
    </location>
</feature>
<sequence length="466" mass="49047">MDSRDVDSTTAQGTTADTAEVERLRARVAELEREKGGGEEPPEPAGHRRSRWYAVGSAILLTLACILAPLSATAVWASTQISDTSQYVQTVAPLADDPAVQAAVANDVTNAVMQSLDVEGYTRQALQTISQQPNVPPRVAAALPGLAVPIANGVESFTRTQVTKLVQSPQFAALWEQVNTVAHQQLVKLLEGNQGGAVSAQGNTVTLNLAPVIDQVKTRLVSQGFTLAERIPTVNRSFVLVQSDAVTKGQTAYRWLNTLGIWLPVVALVLFAGGVLLAGDRRRAVVRGAMGVAGAVLVFGVLLAIARIAYLDAVPPDVLGQQAAGNVFDTIVRFLRTGLRSVAVLALLVALVAFLFGPSRAAVRTRTALESGIGSARSGAEAKGWRAGRVGPWVLAHTRALRAGAFLAAGLVLLFWTRPTVLVVVVTALLVGVALALIEFLGTPPPPPEAVPEHELQGSDRGPRPS</sequence>